<evidence type="ECO:0000313" key="2">
    <source>
        <dbReference type="Proteomes" id="UP000799436"/>
    </source>
</evidence>
<gene>
    <name evidence="1" type="ORF">EJ03DRAFT_134709</name>
</gene>
<reference evidence="1" key="1">
    <citation type="journal article" date="2020" name="Stud. Mycol.">
        <title>101 Dothideomycetes genomes: a test case for predicting lifestyles and emergence of pathogens.</title>
        <authorList>
            <person name="Haridas S."/>
            <person name="Albert R."/>
            <person name="Binder M."/>
            <person name="Bloem J."/>
            <person name="Labutti K."/>
            <person name="Salamov A."/>
            <person name="Andreopoulos B."/>
            <person name="Baker S."/>
            <person name="Barry K."/>
            <person name="Bills G."/>
            <person name="Bluhm B."/>
            <person name="Cannon C."/>
            <person name="Castanera R."/>
            <person name="Culley D."/>
            <person name="Daum C."/>
            <person name="Ezra D."/>
            <person name="Gonzalez J."/>
            <person name="Henrissat B."/>
            <person name="Kuo A."/>
            <person name="Liang C."/>
            <person name="Lipzen A."/>
            <person name="Lutzoni F."/>
            <person name="Magnuson J."/>
            <person name="Mondo S."/>
            <person name="Nolan M."/>
            <person name="Ohm R."/>
            <person name="Pangilinan J."/>
            <person name="Park H.-J."/>
            <person name="Ramirez L."/>
            <person name="Alfaro M."/>
            <person name="Sun H."/>
            <person name="Tritt A."/>
            <person name="Yoshinaga Y."/>
            <person name="Zwiers L.-H."/>
            <person name="Turgeon B."/>
            <person name="Goodwin S."/>
            <person name="Spatafora J."/>
            <person name="Crous P."/>
            <person name="Grigoriev I."/>
        </authorList>
    </citation>
    <scope>NUCLEOTIDE SEQUENCE</scope>
    <source>
        <strain evidence="1">CBS 116005</strain>
    </source>
</reference>
<accession>A0A6G1L7I4</accession>
<evidence type="ECO:0000313" key="1">
    <source>
        <dbReference type="EMBL" id="KAF2768204.1"/>
    </source>
</evidence>
<organism evidence="1 2">
    <name type="scientific">Teratosphaeria nubilosa</name>
    <dbReference type="NCBI Taxonomy" id="161662"/>
    <lineage>
        <taxon>Eukaryota</taxon>
        <taxon>Fungi</taxon>
        <taxon>Dikarya</taxon>
        <taxon>Ascomycota</taxon>
        <taxon>Pezizomycotina</taxon>
        <taxon>Dothideomycetes</taxon>
        <taxon>Dothideomycetidae</taxon>
        <taxon>Mycosphaerellales</taxon>
        <taxon>Teratosphaeriaceae</taxon>
        <taxon>Teratosphaeria</taxon>
    </lineage>
</organism>
<dbReference type="Proteomes" id="UP000799436">
    <property type="component" value="Unassembled WGS sequence"/>
</dbReference>
<protein>
    <submittedName>
        <fullName evidence="1">Uncharacterized protein</fullName>
    </submittedName>
</protein>
<keyword evidence="2" id="KW-1185">Reference proteome</keyword>
<sequence length="110" mass="12087">MIRLMERKLFSATATHLALCAVLISTSCGLTVVPCVLVQLRCRAPGSASLPLAEACKEATAMQVQTSTYIDFLQITLACCRVGASHTPYRYADQDAHHATRLSTYLLRHY</sequence>
<dbReference type="EMBL" id="ML995847">
    <property type="protein sequence ID" value="KAF2768204.1"/>
    <property type="molecule type" value="Genomic_DNA"/>
</dbReference>
<dbReference type="AlphaFoldDB" id="A0A6G1L7I4"/>
<name>A0A6G1L7I4_9PEZI</name>
<dbReference type="PROSITE" id="PS51257">
    <property type="entry name" value="PROKAR_LIPOPROTEIN"/>
    <property type="match status" value="1"/>
</dbReference>
<proteinExistence type="predicted"/>